<comment type="subcellular location">
    <subcellularLocation>
        <location evidence="1">Membrane</location>
        <topology evidence="1">Multi-pass membrane protein</topology>
    </subcellularLocation>
</comment>
<reference evidence="6 7" key="2">
    <citation type="submission" date="2020-08" db="EMBL/GenBank/DDBJ databases">
        <authorList>
            <person name="Ueki A."/>
            <person name="Tonouchi A."/>
        </authorList>
    </citation>
    <scope>NUCLEOTIDE SEQUENCE [LARGE SCALE GENOMIC DNA]</scope>
    <source>
        <strain evidence="6 7">CTTW</strain>
    </source>
</reference>
<dbReference type="InterPro" id="IPR006480">
    <property type="entry name" value="Phage_holin_4_1"/>
</dbReference>
<accession>A0A7M3SAH3</accession>
<dbReference type="NCBIfam" id="TIGR01593">
    <property type="entry name" value="holin_tox_secr"/>
    <property type="match status" value="1"/>
</dbReference>
<dbReference type="AlphaFoldDB" id="A0A7M3SAH3"/>
<evidence type="ECO:0000256" key="5">
    <source>
        <dbReference type="SAM" id="Phobius"/>
    </source>
</evidence>
<evidence type="ECO:0000256" key="3">
    <source>
        <dbReference type="ARBA" id="ARBA00022989"/>
    </source>
</evidence>
<feature type="transmembrane region" description="Helical" evidence="5">
    <location>
        <begin position="6"/>
        <end position="31"/>
    </location>
</feature>
<gene>
    <name evidence="6" type="ORF">bsdcttw_46310</name>
</gene>
<dbReference type="Pfam" id="PF05105">
    <property type="entry name" value="Phage_holin_4_1"/>
    <property type="match status" value="1"/>
</dbReference>
<proteinExistence type="predicted"/>
<organism evidence="6 7">
    <name type="scientific">Anaerocolumna chitinilytica</name>
    <dbReference type="NCBI Taxonomy" id="1727145"/>
    <lineage>
        <taxon>Bacteria</taxon>
        <taxon>Bacillati</taxon>
        <taxon>Bacillota</taxon>
        <taxon>Clostridia</taxon>
        <taxon>Lachnospirales</taxon>
        <taxon>Lachnospiraceae</taxon>
        <taxon>Anaerocolumna</taxon>
    </lineage>
</organism>
<dbReference type="RefSeq" id="WP_185257137.1">
    <property type="nucleotide sequence ID" value="NZ_AP023368.1"/>
</dbReference>
<feature type="transmembrane region" description="Helical" evidence="5">
    <location>
        <begin position="64"/>
        <end position="81"/>
    </location>
</feature>
<keyword evidence="4 5" id="KW-0472">Membrane</keyword>
<evidence type="ECO:0000313" key="6">
    <source>
        <dbReference type="EMBL" id="BCK01591.1"/>
    </source>
</evidence>
<dbReference type="EMBL" id="AP023368">
    <property type="protein sequence ID" value="BCK01591.1"/>
    <property type="molecule type" value="Genomic_DNA"/>
</dbReference>
<keyword evidence="2 5" id="KW-0812">Transmembrane</keyword>
<reference evidence="6 7" key="1">
    <citation type="submission" date="2020-08" db="EMBL/GenBank/DDBJ databases">
        <title>Draft genome sequencing of an Anaerocolumna strain isolated from anoxic soil subjected to BSD treatment.</title>
        <authorList>
            <person name="Uek A."/>
            <person name="Tonouchi A."/>
        </authorList>
    </citation>
    <scope>NUCLEOTIDE SEQUENCE [LARGE SCALE GENOMIC DNA]</scope>
    <source>
        <strain evidence="6 7">CTTW</strain>
    </source>
</reference>
<protein>
    <recommendedName>
        <fullName evidence="8">Holin</fullName>
    </recommendedName>
</protein>
<evidence type="ECO:0008006" key="8">
    <source>
        <dbReference type="Google" id="ProtNLM"/>
    </source>
</evidence>
<dbReference type="Proteomes" id="UP000515703">
    <property type="component" value="Chromosome"/>
</dbReference>
<keyword evidence="3 5" id="KW-1133">Transmembrane helix</keyword>
<evidence type="ECO:0000313" key="7">
    <source>
        <dbReference type="Proteomes" id="UP000515703"/>
    </source>
</evidence>
<sequence length="148" mass="16157">MNKVKAMATLIFATLSGWLGILAIPMLLLVLSNLIDYITGIMAGPKRGQTVNSYSSFRGIAKKICMWLLVAVGAMIDQLILYTGSTIGITLPFTFLVACIVAVWLICNEIISILENMVDIGVKIPPFMAPIVKNIKKQVEDKAAIKEE</sequence>
<keyword evidence="7" id="KW-1185">Reference proteome</keyword>
<evidence type="ECO:0000256" key="2">
    <source>
        <dbReference type="ARBA" id="ARBA00022692"/>
    </source>
</evidence>
<feature type="transmembrane region" description="Helical" evidence="5">
    <location>
        <begin position="87"/>
        <end position="107"/>
    </location>
</feature>
<evidence type="ECO:0000256" key="4">
    <source>
        <dbReference type="ARBA" id="ARBA00023136"/>
    </source>
</evidence>
<dbReference type="KEGG" id="acht:bsdcttw_46310"/>
<dbReference type="GO" id="GO:0016020">
    <property type="term" value="C:membrane"/>
    <property type="evidence" value="ECO:0007669"/>
    <property type="project" value="UniProtKB-SubCell"/>
</dbReference>
<name>A0A7M3SAH3_9FIRM</name>
<evidence type="ECO:0000256" key="1">
    <source>
        <dbReference type="ARBA" id="ARBA00004141"/>
    </source>
</evidence>